<dbReference type="GO" id="GO:0003677">
    <property type="term" value="F:DNA binding"/>
    <property type="evidence" value="ECO:0007669"/>
    <property type="project" value="UniProtKB-KW"/>
</dbReference>
<dbReference type="AlphaFoldDB" id="A0A919RQ80"/>
<keyword evidence="2" id="KW-0238">DNA-binding</keyword>
<dbReference type="InterPro" id="IPR008920">
    <property type="entry name" value="TF_FadR/GntR_C"/>
</dbReference>
<dbReference type="SUPFAM" id="SSF48008">
    <property type="entry name" value="GntR ligand-binding domain-like"/>
    <property type="match status" value="1"/>
</dbReference>
<evidence type="ECO:0000313" key="5">
    <source>
        <dbReference type="EMBL" id="GII97025.1"/>
    </source>
</evidence>
<evidence type="ECO:0000256" key="1">
    <source>
        <dbReference type="ARBA" id="ARBA00023015"/>
    </source>
</evidence>
<name>A0A919RQ80_9ACTN</name>
<accession>A0A919RQ80</accession>
<dbReference type="PANTHER" id="PTHR43537:SF45">
    <property type="entry name" value="GNTR FAMILY REGULATORY PROTEIN"/>
    <property type="match status" value="1"/>
</dbReference>
<keyword evidence="3" id="KW-0804">Transcription</keyword>
<reference evidence="5" key="1">
    <citation type="submission" date="2021-01" db="EMBL/GenBank/DDBJ databases">
        <title>Whole genome shotgun sequence of Sinosporangium siamense NBRC 109515.</title>
        <authorList>
            <person name="Komaki H."/>
            <person name="Tamura T."/>
        </authorList>
    </citation>
    <scope>NUCLEOTIDE SEQUENCE</scope>
    <source>
        <strain evidence="5">NBRC 109515</strain>
    </source>
</reference>
<evidence type="ECO:0000259" key="4">
    <source>
        <dbReference type="PROSITE" id="PS50949"/>
    </source>
</evidence>
<dbReference type="PROSITE" id="PS50949">
    <property type="entry name" value="HTH_GNTR"/>
    <property type="match status" value="1"/>
</dbReference>
<evidence type="ECO:0000256" key="3">
    <source>
        <dbReference type="ARBA" id="ARBA00023163"/>
    </source>
</evidence>
<dbReference type="InterPro" id="IPR036390">
    <property type="entry name" value="WH_DNA-bd_sf"/>
</dbReference>
<dbReference type="Pfam" id="PF00392">
    <property type="entry name" value="GntR"/>
    <property type="match status" value="1"/>
</dbReference>
<dbReference type="Gene3D" id="1.20.120.530">
    <property type="entry name" value="GntR ligand-binding domain-like"/>
    <property type="match status" value="1"/>
</dbReference>
<gene>
    <name evidence="5" type="primary">prpR</name>
    <name evidence="5" type="ORF">Ssi02_72560</name>
</gene>
<proteinExistence type="predicted"/>
<keyword evidence="1" id="KW-0805">Transcription regulation</keyword>
<dbReference type="Gene3D" id="1.10.10.10">
    <property type="entry name" value="Winged helix-like DNA-binding domain superfamily/Winged helix DNA-binding domain"/>
    <property type="match status" value="1"/>
</dbReference>
<dbReference type="RefSeq" id="WP_204032319.1">
    <property type="nucleotide sequence ID" value="NZ_BOOW01000053.1"/>
</dbReference>
<dbReference type="EMBL" id="BOOW01000053">
    <property type="protein sequence ID" value="GII97025.1"/>
    <property type="molecule type" value="Genomic_DNA"/>
</dbReference>
<comment type="caution">
    <text evidence="5">The sequence shown here is derived from an EMBL/GenBank/DDBJ whole genome shotgun (WGS) entry which is preliminary data.</text>
</comment>
<evidence type="ECO:0000313" key="6">
    <source>
        <dbReference type="Proteomes" id="UP000606172"/>
    </source>
</evidence>
<dbReference type="PANTHER" id="PTHR43537">
    <property type="entry name" value="TRANSCRIPTIONAL REGULATOR, GNTR FAMILY"/>
    <property type="match status" value="1"/>
</dbReference>
<dbReference type="SMART" id="SM00345">
    <property type="entry name" value="HTH_GNTR"/>
    <property type="match status" value="1"/>
</dbReference>
<sequence>MTVERLTKSAGLREGVYADLRRRILLCELLPGQTLDIGELSVEYGTSRTPVRDALHRLAHDDLVEILPRSQCRVAPVTLQDLIDLLNLREATGPMACRLAAQAAPAELARLADETELGYGGAHDSSSVLSASHLFHCTVARLSGNKRLHTITENLFEELERILRLCSARPLEPGEPLDDHRRLIEALQDRDGKRAADIELRHIRKAREVIIRLALDSGVFAGERLHA</sequence>
<dbReference type="InterPro" id="IPR000524">
    <property type="entry name" value="Tscrpt_reg_HTH_GntR"/>
</dbReference>
<dbReference type="InterPro" id="IPR036388">
    <property type="entry name" value="WH-like_DNA-bd_sf"/>
</dbReference>
<feature type="domain" description="HTH gntR-type" evidence="4">
    <location>
        <begin position="10"/>
        <end position="77"/>
    </location>
</feature>
<keyword evidence="6" id="KW-1185">Reference proteome</keyword>
<protein>
    <submittedName>
        <fullName evidence="5">Methycitrate-responsive transcriptional regulator of methylisocitrate utilization PrpR</fullName>
    </submittedName>
</protein>
<dbReference type="InterPro" id="IPR011711">
    <property type="entry name" value="GntR_C"/>
</dbReference>
<organism evidence="5 6">
    <name type="scientific">Sinosporangium siamense</name>
    <dbReference type="NCBI Taxonomy" id="1367973"/>
    <lineage>
        <taxon>Bacteria</taxon>
        <taxon>Bacillati</taxon>
        <taxon>Actinomycetota</taxon>
        <taxon>Actinomycetes</taxon>
        <taxon>Streptosporangiales</taxon>
        <taxon>Streptosporangiaceae</taxon>
        <taxon>Sinosporangium</taxon>
    </lineage>
</organism>
<dbReference type="SMART" id="SM00895">
    <property type="entry name" value="FCD"/>
    <property type="match status" value="1"/>
</dbReference>
<dbReference type="GO" id="GO:0003700">
    <property type="term" value="F:DNA-binding transcription factor activity"/>
    <property type="evidence" value="ECO:0007669"/>
    <property type="project" value="InterPro"/>
</dbReference>
<dbReference type="Proteomes" id="UP000606172">
    <property type="component" value="Unassembled WGS sequence"/>
</dbReference>
<dbReference type="Pfam" id="PF07729">
    <property type="entry name" value="FCD"/>
    <property type="match status" value="1"/>
</dbReference>
<evidence type="ECO:0000256" key="2">
    <source>
        <dbReference type="ARBA" id="ARBA00023125"/>
    </source>
</evidence>
<dbReference type="SUPFAM" id="SSF46785">
    <property type="entry name" value="Winged helix' DNA-binding domain"/>
    <property type="match status" value="1"/>
</dbReference>